<dbReference type="EMBL" id="KL584981">
    <property type="protein sequence ID" value="KEQ84742.1"/>
    <property type="molecule type" value="Genomic_DNA"/>
</dbReference>
<dbReference type="GeneID" id="40746034"/>
<dbReference type="InterPro" id="IPR019734">
    <property type="entry name" value="TPR_rpt"/>
</dbReference>
<feature type="region of interest" description="Disordered" evidence="2">
    <location>
        <begin position="270"/>
        <end position="339"/>
    </location>
</feature>
<dbReference type="SUPFAM" id="SSF48452">
    <property type="entry name" value="TPR-like"/>
    <property type="match status" value="1"/>
</dbReference>
<gene>
    <name evidence="3" type="ORF">M438DRAFT_334599</name>
</gene>
<feature type="compositionally biased region" description="Polar residues" evidence="2">
    <location>
        <begin position="307"/>
        <end position="324"/>
    </location>
</feature>
<protein>
    <submittedName>
        <fullName evidence="3">Uncharacterized protein</fullName>
    </submittedName>
</protein>
<evidence type="ECO:0000256" key="2">
    <source>
        <dbReference type="SAM" id="MobiDB-lite"/>
    </source>
</evidence>
<evidence type="ECO:0000256" key="1">
    <source>
        <dbReference type="PROSITE-ProRule" id="PRU00339"/>
    </source>
</evidence>
<name>A0A074XRY3_AURPU</name>
<sequence>MQQSPSSPQHTKVRDVWNHASFLVKVAYDLEWAARQFELLESEAPNRQIKAILLLNIGITYTLLADYQRAEKAFRKVLPLHPFTAPLAHFFLGLVRFELTDYEQAQISFKLCACVLRQTDWNRDYRCLGLDFTLSHLLVVENEEIAAYEWTLKQKGRYGYRLLNRLPAPSTFGTTVLNDLPEFYYKRVSRSTTDCSATSLSSASSSYSRNVSSIMMAPDRQILELVSSLRTPTPPLIPRRPVPRRPMVPRTAQAERSDLSSLAQFLKYTGPDTARVERTNNPSVPLMSAARPNNASRMGSRFSSSSEDLNQDPTPSDRNASRVESSGLFRKFSSRTLKK</sequence>
<evidence type="ECO:0000313" key="3">
    <source>
        <dbReference type="EMBL" id="KEQ84742.1"/>
    </source>
</evidence>
<dbReference type="Gene3D" id="1.25.40.10">
    <property type="entry name" value="Tetratricopeptide repeat domain"/>
    <property type="match status" value="1"/>
</dbReference>
<organism evidence="3 4">
    <name type="scientific">Aureobasidium pullulans EXF-150</name>
    <dbReference type="NCBI Taxonomy" id="1043002"/>
    <lineage>
        <taxon>Eukaryota</taxon>
        <taxon>Fungi</taxon>
        <taxon>Dikarya</taxon>
        <taxon>Ascomycota</taxon>
        <taxon>Pezizomycotina</taxon>
        <taxon>Dothideomycetes</taxon>
        <taxon>Dothideomycetidae</taxon>
        <taxon>Dothideales</taxon>
        <taxon>Saccotheciaceae</taxon>
        <taxon>Aureobasidium</taxon>
    </lineage>
</organism>
<dbReference type="PROSITE" id="PS50005">
    <property type="entry name" value="TPR"/>
    <property type="match status" value="1"/>
</dbReference>
<proteinExistence type="predicted"/>
<dbReference type="HOGENOM" id="CLU_839327_0_0_1"/>
<evidence type="ECO:0000313" key="4">
    <source>
        <dbReference type="Proteomes" id="UP000030706"/>
    </source>
</evidence>
<dbReference type="OrthoDB" id="3923561at2759"/>
<feature type="compositionally biased region" description="Low complexity" evidence="2">
    <location>
        <begin position="296"/>
        <end position="306"/>
    </location>
</feature>
<dbReference type="InterPro" id="IPR011990">
    <property type="entry name" value="TPR-like_helical_dom_sf"/>
</dbReference>
<dbReference type="Proteomes" id="UP000030706">
    <property type="component" value="Unassembled WGS sequence"/>
</dbReference>
<keyword evidence="4" id="KW-1185">Reference proteome</keyword>
<keyword evidence="1" id="KW-0802">TPR repeat</keyword>
<dbReference type="RefSeq" id="XP_029760929.1">
    <property type="nucleotide sequence ID" value="XM_029903728.1"/>
</dbReference>
<reference evidence="3 4" key="1">
    <citation type="journal article" date="2014" name="BMC Genomics">
        <title>Genome sequencing of four Aureobasidium pullulans varieties: biotechnological potential, stress tolerance, and description of new species.</title>
        <authorList>
            <person name="Gostin Ar C."/>
            <person name="Ohm R.A."/>
            <person name="Kogej T."/>
            <person name="Sonjak S."/>
            <person name="Turk M."/>
            <person name="Zajc J."/>
            <person name="Zalar P."/>
            <person name="Grube M."/>
            <person name="Sun H."/>
            <person name="Han J."/>
            <person name="Sharma A."/>
            <person name="Chiniquy J."/>
            <person name="Ngan C.Y."/>
            <person name="Lipzen A."/>
            <person name="Barry K."/>
            <person name="Grigoriev I.V."/>
            <person name="Gunde-Cimerman N."/>
        </authorList>
    </citation>
    <scope>NUCLEOTIDE SEQUENCE [LARGE SCALE GENOMIC DNA]</scope>
    <source>
        <strain evidence="3 4">EXF-150</strain>
    </source>
</reference>
<feature type="compositionally biased region" description="Pro residues" evidence="2">
    <location>
        <begin position="234"/>
        <end position="246"/>
    </location>
</feature>
<feature type="region of interest" description="Disordered" evidence="2">
    <location>
        <begin position="234"/>
        <end position="256"/>
    </location>
</feature>
<feature type="repeat" description="TPR" evidence="1">
    <location>
        <begin position="51"/>
        <end position="84"/>
    </location>
</feature>
<accession>A0A074XRY3</accession>
<dbReference type="STRING" id="1043002.A0A074XRY3"/>
<dbReference type="AlphaFoldDB" id="A0A074XRY3"/>